<dbReference type="RefSeq" id="WP_343781841.1">
    <property type="nucleotide sequence ID" value="NZ_BAAACZ010000007.1"/>
</dbReference>
<feature type="transmembrane region" description="Helical" evidence="1">
    <location>
        <begin position="143"/>
        <end position="161"/>
    </location>
</feature>
<feature type="transmembrane region" description="Helical" evidence="1">
    <location>
        <begin position="272"/>
        <end position="290"/>
    </location>
</feature>
<name>A0ABP3JIK7_9BACI</name>
<feature type="transmembrane region" description="Helical" evidence="1">
    <location>
        <begin position="338"/>
        <end position="359"/>
    </location>
</feature>
<sequence length="386" mass="44646">MEGNHNRIQSLDAIRGFALLGILVVNVFSFHSPHFMYGGIEMFYHTTLDGTLLAVVDVIFQASFYPLFSLLFGIGIYIMYERLTEKVNDRAKTILVRRMVVLGLIGLVHGLFIWYGDILLSYSIVGLITLWLVHKPIKSLMKWAAWMLGSVTLFMTLINYVSRDFLSEYRDGEAIQQSFALYTGSYQDILQRNLADWLVMFNPFQVILVILTILPMFLVGVVFVKAGWVYNPTEYRHVIKKLVIISFIIFIFFKFGPYAIGNPAWLDFLKQGIGGSFSSVFYFLLLLLIFSENRLIFLQRMLAAVGKLSLTNYLMQSVIAFIFFYGVGLNFYGELSVIQLMTYVFVVYTIQVILSAWYLKKFRYGPFEWIYRTLTYGKIGRLKRRA</sequence>
<feature type="transmembrane region" description="Helical" evidence="1">
    <location>
        <begin position="95"/>
        <end position="112"/>
    </location>
</feature>
<dbReference type="PANTHER" id="PTHR30590">
    <property type="entry name" value="INNER MEMBRANE PROTEIN"/>
    <property type="match status" value="1"/>
</dbReference>
<keyword evidence="1" id="KW-0812">Transmembrane</keyword>
<feature type="transmembrane region" description="Helical" evidence="1">
    <location>
        <begin position="310"/>
        <end position="332"/>
    </location>
</feature>
<keyword evidence="1" id="KW-0472">Membrane</keyword>
<evidence type="ECO:0000259" key="2">
    <source>
        <dbReference type="Pfam" id="PF04235"/>
    </source>
</evidence>
<keyword evidence="4" id="KW-1185">Reference proteome</keyword>
<feature type="transmembrane region" description="Helical" evidence="1">
    <location>
        <begin position="242"/>
        <end position="260"/>
    </location>
</feature>
<dbReference type="EMBL" id="BAAACZ010000007">
    <property type="protein sequence ID" value="GAA0454808.1"/>
    <property type="molecule type" value="Genomic_DNA"/>
</dbReference>
<protein>
    <submittedName>
        <fullName evidence="3">DUF418 domain-containing protein</fullName>
    </submittedName>
</protein>
<feature type="transmembrane region" description="Helical" evidence="1">
    <location>
        <begin position="12"/>
        <end position="31"/>
    </location>
</feature>
<dbReference type="Pfam" id="PF04235">
    <property type="entry name" value="DUF418"/>
    <property type="match status" value="1"/>
</dbReference>
<dbReference type="PANTHER" id="PTHR30590:SF2">
    <property type="entry name" value="INNER MEMBRANE PROTEIN"/>
    <property type="match status" value="1"/>
</dbReference>
<dbReference type="InterPro" id="IPR007349">
    <property type="entry name" value="DUF418"/>
</dbReference>
<accession>A0ABP3JIK7</accession>
<evidence type="ECO:0000313" key="4">
    <source>
        <dbReference type="Proteomes" id="UP001500740"/>
    </source>
</evidence>
<proteinExistence type="predicted"/>
<keyword evidence="1" id="KW-1133">Transmembrane helix</keyword>
<evidence type="ECO:0000256" key="1">
    <source>
        <dbReference type="SAM" id="Phobius"/>
    </source>
</evidence>
<dbReference type="Proteomes" id="UP001500740">
    <property type="component" value="Unassembled WGS sequence"/>
</dbReference>
<reference evidence="4" key="1">
    <citation type="journal article" date="2019" name="Int. J. Syst. Evol. Microbiol.">
        <title>The Global Catalogue of Microorganisms (GCM) 10K type strain sequencing project: providing services to taxonomists for standard genome sequencing and annotation.</title>
        <authorList>
            <consortium name="The Broad Institute Genomics Platform"/>
            <consortium name="The Broad Institute Genome Sequencing Center for Infectious Disease"/>
            <person name="Wu L."/>
            <person name="Ma J."/>
        </authorList>
    </citation>
    <scope>NUCLEOTIDE SEQUENCE [LARGE SCALE GENOMIC DNA]</scope>
    <source>
        <strain evidence="4">JCM 14193</strain>
    </source>
</reference>
<gene>
    <name evidence="3" type="ORF">GCM10008935_07050</name>
</gene>
<feature type="transmembrane region" description="Helical" evidence="1">
    <location>
        <begin position="118"/>
        <end position="134"/>
    </location>
</feature>
<organism evidence="3 4">
    <name type="scientific">Alkalibacillus silvisoli</name>
    <dbReference type="NCBI Taxonomy" id="392823"/>
    <lineage>
        <taxon>Bacteria</taxon>
        <taxon>Bacillati</taxon>
        <taxon>Bacillota</taxon>
        <taxon>Bacilli</taxon>
        <taxon>Bacillales</taxon>
        <taxon>Bacillaceae</taxon>
        <taxon>Alkalibacillus</taxon>
    </lineage>
</organism>
<feature type="transmembrane region" description="Helical" evidence="1">
    <location>
        <begin position="51"/>
        <end position="74"/>
    </location>
</feature>
<evidence type="ECO:0000313" key="3">
    <source>
        <dbReference type="EMBL" id="GAA0454808.1"/>
    </source>
</evidence>
<comment type="caution">
    <text evidence="3">The sequence shown here is derived from an EMBL/GenBank/DDBJ whole genome shotgun (WGS) entry which is preliminary data.</text>
</comment>
<feature type="domain" description="DUF418" evidence="2">
    <location>
        <begin position="224"/>
        <end position="378"/>
    </location>
</feature>
<dbReference type="InterPro" id="IPR052529">
    <property type="entry name" value="Bact_Transport_Assoc"/>
</dbReference>
<feature type="transmembrane region" description="Helical" evidence="1">
    <location>
        <begin position="206"/>
        <end position="230"/>
    </location>
</feature>